<name>A0ABV0Z6G4_9TELE</name>
<evidence type="ECO:0000313" key="2">
    <source>
        <dbReference type="Proteomes" id="UP001469553"/>
    </source>
</evidence>
<organism evidence="1 2">
    <name type="scientific">Ameca splendens</name>
    <dbReference type="NCBI Taxonomy" id="208324"/>
    <lineage>
        <taxon>Eukaryota</taxon>
        <taxon>Metazoa</taxon>
        <taxon>Chordata</taxon>
        <taxon>Craniata</taxon>
        <taxon>Vertebrata</taxon>
        <taxon>Euteleostomi</taxon>
        <taxon>Actinopterygii</taxon>
        <taxon>Neopterygii</taxon>
        <taxon>Teleostei</taxon>
        <taxon>Neoteleostei</taxon>
        <taxon>Acanthomorphata</taxon>
        <taxon>Ovalentaria</taxon>
        <taxon>Atherinomorphae</taxon>
        <taxon>Cyprinodontiformes</taxon>
        <taxon>Goodeidae</taxon>
        <taxon>Ameca</taxon>
    </lineage>
</organism>
<comment type="caution">
    <text evidence="1">The sequence shown here is derived from an EMBL/GenBank/DDBJ whole genome shotgun (WGS) entry which is preliminary data.</text>
</comment>
<proteinExistence type="predicted"/>
<protein>
    <submittedName>
        <fullName evidence="1">Uncharacterized protein</fullName>
    </submittedName>
</protein>
<sequence>MMDMLTQSIDDITLAPPTKKTNDCSFHMESPIHSKLNMVDLCQPTNSSIELHWNLDKQRPLGHFKGYNSLIHHRIHLKFSIHHQGSMLNILPQSVHNIISAPPTNKKLSAASIRKVGFPPNFKCFSPNENSACPNII</sequence>
<dbReference type="EMBL" id="JAHRIP010052653">
    <property type="protein sequence ID" value="MEQ2301447.1"/>
    <property type="molecule type" value="Genomic_DNA"/>
</dbReference>
<dbReference type="Proteomes" id="UP001469553">
    <property type="component" value="Unassembled WGS sequence"/>
</dbReference>
<gene>
    <name evidence="1" type="ORF">AMECASPLE_036171</name>
</gene>
<evidence type="ECO:0000313" key="1">
    <source>
        <dbReference type="EMBL" id="MEQ2301447.1"/>
    </source>
</evidence>
<accession>A0ABV0Z6G4</accession>
<keyword evidence="2" id="KW-1185">Reference proteome</keyword>
<reference evidence="1 2" key="1">
    <citation type="submission" date="2021-06" db="EMBL/GenBank/DDBJ databases">
        <authorList>
            <person name="Palmer J.M."/>
        </authorList>
    </citation>
    <scope>NUCLEOTIDE SEQUENCE [LARGE SCALE GENOMIC DNA]</scope>
    <source>
        <strain evidence="1 2">AS_MEX2019</strain>
        <tissue evidence="1">Muscle</tissue>
    </source>
</reference>